<dbReference type="PROSITE" id="PS00641">
    <property type="entry name" value="COMPLEX1_75K_1"/>
    <property type="match status" value="1"/>
</dbReference>
<evidence type="ECO:0000256" key="5">
    <source>
        <dbReference type="ARBA" id="ARBA00022967"/>
    </source>
</evidence>
<dbReference type="InterPro" id="IPR036010">
    <property type="entry name" value="2Fe-2S_ferredoxin-like_sf"/>
</dbReference>
<reference evidence="15" key="1">
    <citation type="submission" date="2017-11" db="EMBL/GenBank/DDBJ databases">
        <authorList>
            <person name="Chan K.G."/>
            <person name="Lee L.S."/>
        </authorList>
    </citation>
    <scope>NUCLEOTIDE SEQUENCE [LARGE SCALE GENOMIC DNA]</scope>
    <source>
        <strain evidence="15">DSM 100970</strain>
    </source>
</reference>
<dbReference type="FunFam" id="3.30.70.20:FF:000002">
    <property type="entry name" value="NADH-ubiquinone oxidoreductase 75 kDa subunit"/>
    <property type="match status" value="1"/>
</dbReference>
<dbReference type="EC" id="7.1.1.-" evidence="10"/>
<dbReference type="Gene3D" id="3.30.70.20">
    <property type="match status" value="1"/>
</dbReference>
<dbReference type="GO" id="GO:0016651">
    <property type="term" value="F:oxidoreductase activity, acting on NAD(P)H"/>
    <property type="evidence" value="ECO:0007669"/>
    <property type="project" value="InterPro"/>
</dbReference>
<name>A0A2I7N4J3_9NEIS</name>
<evidence type="ECO:0000256" key="4">
    <source>
        <dbReference type="ARBA" id="ARBA00022723"/>
    </source>
</evidence>
<dbReference type="EMBL" id="CP024847">
    <property type="protein sequence ID" value="AUR51387.1"/>
    <property type="molecule type" value="Genomic_DNA"/>
</dbReference>
<keyword evidence="15" id="KW-1185">Reference proteome</keyword>
<keyword evidence="4 10" id="KW-0479">Metal-binding</keyword>
<dbReference type="GO" id="GO:0016020">
    <property type="term" value="C:membrane"/>
    <property type="evidence" value="ECO:0007669"/>
    <property type="project" value="InterPro"/>
</dbReference>
<dbReference type="GO" id="GO:0008137">
    <property type="term" value="F:NADH dehydrogenase (ubiquinone) activity"/>
    <property type="evidence" value="ECO:0007669"/>
    <property type="project" value="UniProtKB-UniRule"/>
</dbReference>
<gene>
    <name evidence="14" type="ORF">CUN60_03420</name>
</gene>
<dbReference type="NCBIfam" id="TIGR01973">
    <property type="entry name" value="NuoG"/>
    <property type="match status" value="1"/>
</dbReference>
<dbReference type="InterPro" id="IPR006963">
    <property type="entry name" value="Mopterin_OxRdtase_4Fe-4S_dom"/>
</dbReference>
<comment type="function">
    <text evidence="10">NDH-1 shuttles electrons from NADH, via FMN and iron-sulfur (Fe-S) centers, to quinones in the respiratory chain. Couples the redox reaction to proton translocation (for every two electrons transferred, four hydrogen ions are translocated across the cytoplasmic membrane), and thus conserves the redox energy in a proton gradient.</text>
</comment>
<dbReference type="SUPFAM" id="SSF53706">
    <property type="entry name" value="Formate dehydrogenase/DMSO reductase, domains 1-3"/>
    <property type="match status" value="1"/>
</dbReference>
<dbReference type="PANTHER" id="PTHR43105:SF13">
    <property type="entry name" value="NADH-UBIQUINONE OXIDOREDUCTASE 75 KDA SUBUNIT, MITOCHONDRIAL"/>
    <property type="match status" value="1"/>
</dbReference>
<keyword evidence="7 10" id="KW-0411">Iron-sulfur</keyword>
<dbReference type="InterPro" id="IPR006656">
    <property type="entry name" value="Mopterin_OxRdtase"/>
</dbReference>
<dbReference type="GO" id="GO:0042773">
    <property type="term" value="P:ATP synthesis coupled electron transport"/>
    <property type="evidence" value="ECO:0007669"/>
    <property type="project" value="InterPro"/>
</dbReference>
<accession>A0A2I7N4J3</accession>
<dbReference type="FunFam" id="3.10.20.740:FF:000001">
    <property type="entry name" value="NADH-quinone oxidoreductase subunit G"/>
    <property type="match status" value="1"/>
</dbReference>
<keyword evidence="10" id="KW-0874">Quinone</keyword>
<dbReference type="RefSeq" id="WP_102950687.1">
    <property type="nucleotide sequence ID" value="NZ_CP024847.1"/>
</dbReference>
<dbReference type="PROSITE" id="PS51669">
    <property type="entry name" value="4FE4S_MOW_BIS_MGD"/>
    <property type="match status" value="1"/>
</dbReference>
<feature type="domain" description="2Fe-2S ferredoxin-type" evidence="11">
    <location>
        <begin position="1"/>
        <end position="78"/>
    </location>
</feature>
<dbReference type="GO" id="GO:0046872">
    <property type="term" value="F:metal ion binding"/>
    <property type="evidence" value="ECO:0007669"/>
    <property type="project" value="UniProtKB-UniRule"/>
</dbReference>
<dbReference type="Pfam" id="PF22151">
    <property type="entry name" value="Fer4_NDSU1"/>
    <property type="match status" value="1"/>
</dbReference>
<dbReference type="Pfam" id="PF00384">
    <property type="entry name" value="Molybdopterin"/>
    <property type="match status" value="1"/>
</dbReference>
<dbReference type="Pfam" id="PF13510">
    <property type="entry name" value="Fer2_4"/>
    <property type="match status" value="1"/>
</dbReference>
<keyword evidence="8 10" id="KW-0520">NAD</keyword>
<evidence type="ECO:0000313" key="14">
    <source>
        <dbReference type="EMBL" id="AUR51387.1"/>
    </source>
</evidence>
<evidence type="ECO:0000256" key="3">
    <source>
        <dbReference type="ARBA" id="ARBA00022485"/>
    </source>
</evidence>
<dbReference type="CDD" id="cd02772">
    <property type="entry name" value="MopB_NDH-1_NuoG2"/>
    <property type="match status" value="1"/>
</dbReference>
<comment type="cofactor">
    <cofactor evidence="1 10">
        <name>[4Fe-4S] cluster</name>
        <dbReference type="ChEBI" id="CHEBI:49883"/>
    </cofactor>
</comment>
<dbReference type="PROSITE" id="PS00642">
    <property type="entry name" value="COMPLEX1_75K_2"/>
    <property type="match status" value="1"/>
</dbReference>
<evidence type="ECO:0000256" key="8">
    <source>
        <dbReference type="ARBA" id="ARBA00023027"/>
    </source>
</evidence>
<dbReference type="SUPFAM" id="SSF54862">
    <property type="entry name" value="4Fe-4S ferredoxins"/>
    <property type="match status" value="1"/>
</dbReference>
<dbReference type="PANTHER" id="PTHR43105">
    <property type="entry name" value="RESPIRATORY NITRATE REDUCTASE"/>
    <property type="match status" value="1"/>
</dbReference>
<evidence type="ECO:0000259" key="12">
    <source>
        <dbReference type="PROSITE" id="PS51669"/>
    </source>
</evidence>
<dbReference type="Pfam" id="PF22117">
    <property type="entry name" value="Fer4_Nqo3"/>
    <property type="match status" value="1"/>
</dbReference>
<organism evidence="14 15">
    <name type="scientific">Aquella oligotrophica</name>
    <dbReference type="NCBI Taxonomy" id="2067065"/>
    <lineage>
        <taxon>Bacteria</taxon>
        <taxon>Pseudomonadati</taxon>
        <taxon>Pseudomonadota</taxon>
        <taxon>Betaproteobacteria</taxon>
        <taxon>Neisseriales</taxon>
        <taxon>Neisseriaceae</taxon>
        <taxon>Aquella</taxon>
    </lineage>
</organism>
<evidence type="ECO:0000259" key="13">
    <source>
        <dbReference type="PROSITE" id="PS51839"/>
    </source>
</evidence>
<feature type="domain" description="4Fe-4S His(Cys)3-ligated-type" evidence="13">
    <location>
        <begin position="78"/>
        <end position="117"/>
    </location>
</feature>
<dbReference type="InterPro" id="IPR000283">
    <property type="entry name" value="NADH_UbQ_OxRdtase_75kDa_su_CS"/>
</dbReference>
<dbReference type="PROSITE" id="PS51839">
    <property type="entry name" value="4FE4S_HC3"/>
    <property type="match status" value="1"/>
</dbReference>
<dbReference type="SMART" id="SM00929">
    <property type="entry name" value="NADH-G_4Fe-4S_3"/>
    <property type="match status" value="1"/>
</dbReference>
<dbReference type="PROSITE" id="PS51085">
    <property type="entry name" value="2FE2S_FER_2"/>
    <property type="match status" value="1"/>
</dbReference>
<dbReference type="OrthoDB" id="9810782at2"/>
<feature type="domain" description="4Fe-4S Mo/W bis-MGD-type" evidence="12">
    <location>
        <begin position="215"/>
        <end position="272"/>
    </location>
</feature>
<evidence type="ECO:0000256" key="10">
    <source>
        <dbReference type="RuleBase" id="RU003525"/>
    </source>
</evidence>
<evidence type="ECO:0000259" key="11">
    <source>
        <dbReference type="PROSITE" id="PS51085"/>
    </source>
</evidence>
<dbReference type="InterPro" id="IPR050123">
    <property type="entry name" value="Prok_molybdopt-oxidoreductase"/>
</dbReference>
<dbReference type="GO" id="GO:0048038">
    <property type="term" value="F:quinone binding"/>
    <property type="evidence" value="ECO:0007669"/>
    <property type="project" value="UniProtKB-UniRule"/>
</dbReference>
<keyword evidence="3 10" id="KW-0004">4Fe-4S</keyword>
<dbReference type="CDD" id="cd00207">
    <property type="entry name" value="fer2"/>
    <property type="match status" value="1"/>
</dbReference>
<dbReference type="Gene3D" id="3.40.50.740">
    <property type="match status" value="2"/>
</dbReference>
<sequence>MIEFELDGKAVKGEQGATVLEVALREGKYIPHFCYHKKLSIAANCRMCLVEVEKARGPVPACATPITEGMKVMTASKMAVEAQKGVMEFLLINHPLDCPICDQGGECQLQDLAVGYGRSESRFHEEKRAVTDKDLGPLVRTKMTRCIHCSRCVRFTDEIAGYQELGMSYRNNHVEVMPFLGKTVDSELSGNIIDICPVGALTSKPFQDTARTWELSRRKTVSPHDALGSNLVAQIDKYHKVVRVLPYENEDINECWISDRDRYSYEGLYHEERATNPMIKQDGKWIKVDWETAIDYAAKSMAGVKHDHGSDAIGVLASAISTTEELHLLQKAMRGIGVSNLDYRLDMIDFNLDGKVEGVSYLGSSVNELASSKSVLVVGSVLREEQPLIAQRLRQAAKKGTELHTINVIKEDLLAKVMTQSVVDPRKLSYKLAQVLKYVSEITGKSTEINLMNVDTCSKAKQIAESLVKNQGTIILGRVARTLPDYSKVVILAQEIANFTGGHYGVLPSLANEVGAQLVGFTPYRAAFNGYNAKGLNAREMLESPRKGYVLFNTELELDSFSSQAAIAALSKAESVIAMTAYISEDMLQYADVILPVTPFTETAGSYVNMEGKWQKFNGVTRPMGEAKPAWKVIRVLANKFNLDGFDHNSIEDVRSEIANLNDTASYLNNKVKVEPVSINKPDLNGLVRFAITGIYNADSITRRANALQQTPWAKLPTLTVSPVLAEKLSFKADANVTVKQSHAQKQFNLAVCETIPETMVLLAKNQSTIGFAGTYDPIELSLA</sequence>
<dbReference type="SUPFAM" id="SSF54292">
    <property type="entry name" value="2Fe-2S ferredoxin-like"/>
    <property type="match status" value="1"/>
</dbReference>
<evidence type="ECO:0000313" key="15">
    <source>
        <dbReference type="Proteomes" id="UP000236655"/>
    </source>
</evidence>
<evidence type="ECO:0000256" key="9">
    <source>
        <dbReference type="ARBA" id="ARBA00047712"/>
    </source>
</evidence>
<dbReference type="AlphaFoldDB" id="A0A2I7N4J3"/>
<evidence type="ECO:0000256" key="7">
    <source>
        <dbReference type="ARBA" id="ARBA00023014"/>
    </source>
</evidence>
<dbReference type="GO" id="GO:0051537">
    <property type="term" value="F:2 iron, 2 sulfur cluster binding"/>
    <property type="evidence" value="ECO:0007669"/>
    <property type="project" value="UniProtKB-UniRule"/>
</dbReference>
<dbReference type="InterPro" id="IPR010228">
    <property type="entry name" value="NADH_UbQ_OxRdtase_Gsu"/>
</dbReference>
<dbReference type="PROSITE" id="PS00643">
    <property type="entry name" value="COMPLEX1_75K_3"/>
    <property type="match status" value="1"/>
</dbReference>
<comment type="similarity">
    <text evidence="2 10">Belongs to the complex I 75 kDa subunit family.</text>
</comment>
<protein>
    <recommendedName>
        <fullName evidence="10">NADH-quinone oxidoreductase</fullName>
        <ecNumber evidence="10">7.1.1.-</ecNumber>
    </recommendedName>
</protein>
<comment type="catalytic activity">
    <reaction evidence="9 10">
        <text>a quinone + NADH + 5 H(+)(in) = a quinol + NAD(+) + 4 H(+)(out)</text>
        <dbReference type="Rhea" id="RHEA:57888"/>
        <dbReference type="ChEBI" id="CHEBI:15378"/>
        <dbReference type="ChEBI" id="CHEBI:24646"/>
        <dbReference type="ChEBI" id="CHEBI:57540"/>
        <dbReference type="ChEBI" id="CHEBI:57945"/>
        <dbReference type="ChEBI" id="CHEBI:132124"/>
    </reaction>
</comment>
<evidence type="ECO:0000256" key="6">
    <source>
        <dbReference type="ARBA" id="ARBA00023004"/>
    </source>
</evidence>
<evidence type="ECO:0000256" key="2">
    <source>
        <dbReference type="ARBA" id="ARBA00005404"/>
    </source>
</evidence>
<dbReference type="Pfam" id="PF10588">
    <property type="entry name" value="NADH-G_4Fe-4S_3"/>
    <property type="match status" value="1"/>
</dbReference>
<comment type="cofactor">
    <cofactor evidence="10">
        <name>[2Fe-2S] cluster</name>
        <dbReference type="ChEBI" id="CHEBI:190135"/>
    </cofactor>
    <text evidence="10">Binds 1 [2Fe-2S] cluster per subunit.</text>
</comment>
<keyword evidence="10" id="KW-0001">2Fe-2S</keyword>
<keyword evidence="5 10" id="KW-1278">Translocase</keyword>
<dbReference type="InterPro" id="IPR019574">
    <property type="entry name" value="NADH_UbQ_OxRdtase_Gsu_4Fe4S-bd"/>
</dbReference>
<dbReference type="Gene3D" id="3.10.20.740">
    <property type="match status" value="1"/>
</dbReference>
<dbReference type="GO" id="GO:0051539">
    <property type="term" value="F:4 iron, 4 sulfur cluster binding"/>
    <property type="evidence" value="ECO:0007669"/>
    <property type="project" value="UniProtKB-KW"/>
</dbReference>
<dbReference type="InterPro" id="IPR001041">
    <property type="entry name" value="2Fe-2S_ferredoxin-type"/>
</dbReference>
<evidence type="ECO:0000256" key="1">
    <source>
        <dbReference type="ARBA" id="ARBA00001966"/>
    </source>
</evidence>
<proteinExistence type="inferred from homology"/>
<dbReference type="InterPro" id="IPR054351">
    <property type="entry name" value="NADH_UbQ_OxRdtase_ferredoxin"/>
</dbReference>
<keyword evidence="6 10" id="KW-0408">Iron</keyword>
<keyword evidence="14" id="KW-0560">Oxidoreductase</keyword>
<dbReference type="Proteomes" id="UP000236655">
    <property type="component" value="Chromosome"/>
</dbReference>
<dbReference type="KEGG" id="nba:CUN60_03420"/>